<dbReference type="PROSITE" id="PS50157">
    <property type="entry name" value="ZINC_FINGER_C2H2_2"/>
    <property type="match status" value="1"/>
</dbReference>
<comment type="caution">
    <text evidence="3">The sequence shown here is derived from an EMBL/GenBank/DDBJ whole genome shotgun (WGS) entry which is preliminary data.</text>
</comment>
<feature type="non-terminal residue" evidence="3">
    <location>
        <position position="229"/>
    </location>
</feature>
<evidence type="ECO:0000313" key="3">
    <source>
        <dbReference type="EMBL" id="KKM46510.1"/>
    </source>
</evidence>
<feature type="compositionally biased region" description="Basic and acidic residues" evidence="1">
    <location>
        <begin position="188"/>
        <end position="198"/>
    </location>
</feature>
<reference evidence="3" key="1">
    <citation type="journal article" date="2015" name="Nature">
        <title>Complex archaea that bridge the gap between prokaryotes and eukaryotes.</title>
        <authorList>
            <person name="Spang A."/>
            <person name="Saw J.H."/>
            <person name="Jorgensen S.L."/>
            <person name="Zaremba-Niedzwiedzka K."/>
            <person name="Martijn J."/>
            <person name="Lind A.E."/>
            <person name="van Eijk R."/>
            <person name="Schleper C."/>
            <person name="Guy L."/>
            <person name="Ettema T.J."/>
        </authorList>
    </citation>
    <scope>NUCLEOTIDE SEQUENCE</scope>
</reference>
<dbReference type="PROSITE" id="PS00028">
    <property type="entry name" value="ZINC_FINGER_C2H2_1"/>
    <property type="match status" value="1"/>
</dbReference>
<protein>
    <recommendedName>
        <fullName evidence="2">C2H2-type domain-containing protein</fullName>
    </recommendedName>
</protein>
<evidence type="ECO:0000259" key="2">
    <source>
        <dbReference type="PROSITE" id="PS50157"/>
    </source>
</evidence>
<name>A0A0F9IMU7_9ZZZZ</name>
<sequence>MKDFSLEWPVLTRYGEHEEIMKRLALYMDWTKVEEPEQADLLLEHYQQDVGRLVRTLTFARTPHHLMAGKVIEYADSISCPMSAAIQIIFFMYRALNVEQGISLGSNEILSMDSMKKLLDTAFLMVERDAAKTGGLPCAVCKESFDTIPELLQHLQSIHPHLNEEMETMMPQENEPNGSEAQADASAEVEKPQTHEEETAQSISGDEGEPDKVSAPAPETADGSSETTE</sequence>
<dbReference type="EMBL" id="LAZR01012037">
    <property type="protein sequence ID" value="KKM46510.1"/>
    <property type="molecule type" value="Genomic_DNA"/>
</dbReference>
<dbReference type="InterPro" id="IPR013087">
    <property type="entry name" value="Znf_C2H2_type"/>
</dbReference>
<gene>
    <name evidence="3" type="ORF">LCGC14_1559970</name>
</gene>
<organism evidence="3">
    <name type="scientific">marine sediment metagenome</name>
    <dbReference type="NCBI Taxonomy" id="412755"/>
    <lineage>
        <taxon>unclassified sequences</taxon>
        <taxon>metagenomes</taxon>
        <taxon>ecological metagenomes</taxon>
    </lineage>
</organism>
<feature type="domain" description="C2H2-type" evidence="2">
    <location>
        <begin position="136"/>
        <end position="166"/>
    </location>
</feature>
<accession>A0A0F9IMU7</accession>
<feature type="region of interest" description="Disordered" evidence="1">
    <location>
        <begin position="169"/>
        <end position="229"/>
    </location>
</feature>
<evidence type="ECO:0000256" key="1">
    <source>
        <dbReference type="SAM" id="MobiDB-lite"/>
    </source>
</evidence>
<dbReference type="AlphaFoldDB" id="A0A0F9IMU7"/>
<proteinExistence type="predicted"/>